<dbReference type="GO" id="GO:0016887">
    <property type="term" value="F:ATP hydrolysis activity"/>
    <property type="evidence" value="ECO:0007669"/>
    <property type="project" value="InterPro"/>
</dbReference>
<evidence type="ECO:0000313" key="7">
    <source>
        <dbReference type="EMBL" id="EAR83145.1"/>
    </source>
</evidence>
<keyword evidence="4" id="KW-0175">Coiled coil</keyword>
<dbReference type="FunFam" id="3.40.50.300:FF:000104">
    <property type="entry name" value="ATP-binding cassette sub-family F member 3"/>
    <property type="match status" value="1"/>
</dbReference>
<evidence type="ECO:0000256" key="2">
    <source>
        <dbReference type="ARBA" id="ARBA00022741"/>
    </source>
</evidence>
<dbReference type="GeneID" id="7830082"/>
<dbReference type="FunFam" id="3.40.50.300:FF:000011">
    <property type="entry name" value="Putative ABC transporter ATP-binding component"/>
    <property type="match status" value="1"/>
</dbReference>
<gene>
    <name evidence="7" type="ORF">TTHERM_01014620</name>
</gene>
<dbReference type="PANTHER" id="PTHR19211:SF117">
    <property type="entry name" value="ATP-BINDING CASSETTE SUB-FAMILY F MEMBER 3"/>
    <property type="match status" value="1"/>
</dbReference>
<dbReference type="OMA" id="YLDQHTK"/>
<dbReference type="Gene3D" id="3.40.50.300">
    <property type="entry name" value="P-loop containing nucleotide triphosphate hydrolases"/>
    <property type="match status" value="2"/>
</dbReference>
<feature type="domain" description="ABC transporter" evidence="6">
    <location>
        <begin position="51"/>
        <end position="292"/>
    </location>
</feature>
<keyword evidence="2" id="KW-0547">Nucleotide-binding</keyword>
<evidence type="ECO:0000256" key="4">
    <source>
        <dbReference type="SAM" id="Coils"/>
    </source>
</evidence>
<dbReference type="InParanoid" id="Q22CX4"/>
<keyword evidence="1" id="KW-0677">Repeat</keyword>
<dbReference type="Proteomes" id="UP000009168">
    <property type="component" value="Unassembled WGS sequence"/>
</dbReference>
<dbReference type="AlphaFoldDB" id="Q22CX4"/>
<evidence type="ECO:0000256" key="3">
    <source>
        <dbReference type="ARBA" id="ARBA00022840"/>
    </source>
</evidence>
<evidence type="ECO:0000313" key="8">
    <source>
        <dbReference type="Proteomes" id="UP000009168"/>
    </source>
</evidence>
<dbReference type="HOGENOM" id="CLU_000604_36_0_1"/>
<dbReference type="InterPro" id="IPR017871">
    <property type="entry name" value="ABC_transporter-like_CS"/>
</dbReference>
<dbReference type="EMBL" id="GG662521">
    <property type="protein sequence ID" value="EAR83145.1"/>
    <property type="molecule type" value="Genomic_DNA"/>
</dbReference>
<dbReference type="RefSeq" id="XP_001030808.1">
    <property type="nucleotide sequence ID" value="XM_001030808.1"/>
</dbReference>
<sequence>MDKRKKPSKNDKKRAQIQVIQQKEDHEEQNRAPLVMVRHNRECASNRVYDLNIENITIIQGGQVLLDNAELQLTHGRKYGLIGRNGVGKSSLLYALARGDYPIPEHLQVLLVEQEMVGNHKSPLQQVLETDIEREQLLKEYEELVANNEDDDNTRLIEVQKRLQDIDSHTAESRASAILGGLGFSHEMIINPSDKLSGGWRMRVSLARALFVQPDILLLDEPTNHLDLDAVIWLEEFIANSEMTILLVSHSRAFLNSVCTDIIHYFDSQLKYYKGDYDQFEKTREEHLTLQKKKYEFNQAERREAQDFIDKFRANAKLASLVQSRIKALDKMEVVEEVKEEKKTNFRFPQTEKLVSPLFRIEDVKFGYSPNKIIYENLNFAVDSDSKIAIIGDNGAGKSTFLKLLTGKLEPISGNQYKNPKVFYSFFTQHFIDQLDVNLSPVEQLQQKFPGNKSEHYRAFLSRFGIFSEKQIRPIKNLSGGQKSRVALAIACYTEPHLLILDEPTNHLDLDAIDALIEALQNYNGGYIIVSHDEHLVAKACNEIWYVKNKSLVKFKGDFKEYRKALIKKQL</sequence>
<dbReference type="InterPro" id="IPR003439">
    <property type="entry name" value="ABC_transporter-like_ATP-bd"/>
</dbReference>
<dbReference type="STRING" id="312017.Q22CX4"/>
<dbReference type="Pfam" id="PF12848">
    <property type="entry name" value="ABC_tran_Xtn"/>
    <property type="match status" value="1"/>
</dbReference>
<feature type="domain" description="ABC transporter" evidence="6">
    <location>
        <begin position="359"/>
        <end position="571"/>
    </location>
</feature>
<keyword evidence="3" id="KW-0067">ATP-binding</keyword>
<dbReference type="KEGG" id="tet:TTHERM_01014620"/>
<dbReference type="eggNOG" id="KOG0062">
    <property type="taxonomic scope" value="Eukaryota"/>
</dbReference>
<feature type="compositionally biased region" description="Basic and acidic residues" evidence="5">
    <location>
        <begin position="1"/>
        <end position="14"/>
    </location>
</feature>
<organism evidence="7 8">
    <name type="scientific">Tetrahymena thermophila (strain SB210)</name>
    <dbReference type="NCBI Taxonomy" id="312017"/>
    <lineage>
        <taxon>Eukaryota</taxon>
        <taxon>Sar</taxon>
        <taxon>Alveolata</taxon>
        <taxon>Ciliophora</taxon>
        <taxon>Intramacronucleata</taxon>
        <taxon>Oligohymenophorea</taxon>
        <taxon>Hymenostomatida</taxon>
        <taxon>Tetrahymenina</taxon>
        <taxon>Tetrahymenidae</taxon>
        <taxon>Tetrahymena</taxon>
    </lineage>
</organism>
<reference evidence="8" key="1">
    <citation type="journal article" date="2006" name="PLoS Biol.">
        <title>Macronuclear genome sequence of the ciliate Tetrahymena thermophila, a model eukaryote.</title>
        <authorList>
            <person name="Eisen J.A."/>
            <person name="Coyne R.S."/>
            <person name="Wu M."/>
            <person name="Wu D."/>
            <person name="Thiagarajan M."/>
            <person name="Wortman J.R."/>
            <person name="Badger J.H."/>
            <person name="Ren Q."/>
            <person name="Amedeo P."/>
            <person name="Jones K.M."/>
            <person name="Tallon L.J."/>
            <person name="Delcher A.L."/>
            <person name="Salzberg S.L."/>
            <person name="Silva J.C."/>
            <person name="Haas B.J."/>
            <person name="Majoros W.H."/>
            <person name="Farzad M."/>
            <person name="Carlton J.M."/>
            <person name="Smith R.K. Jr."/>
            <person name="Garg J."/>
            <person name="Pearlman R.E."/>
            <person name="Karrer K.M."/>
            <person name="Sun L."/>
            <person name="Manning G."/>
            <person name="Elde N.C."/>
            <person name="Turkewitz A.P."/>
            <person name="Asai D.J."/>
            <person name="Wilkes D.E."/>
            <person name="Wang Y."/>
            <person name="Cai H."/>
            <person name="Collins K."/>
            <person name="Stewart B.A."/>
            <person name="Lee S.R."/>
            <person name="Wilamowska K."/>
            <person name="Weinberg Z."/>
            <person name="Ruzzo W.L."/>
            <person name="Wloga D."/>
            <person name="Gaertig J."/>
            <person name="Frankel J."/>
            <person name="Tsao C.-C."/>
            <person name="Gorovsky M.A."/>
            <person name="Keeling P.J."/>
            <person name="Waller R.F."/>
            <person name="Patron N.J."/>
            <person name="Cherry J.M."/>
            <person name="Stover N.A."/>
            <person name="Krieger C.J."/>
            <person name="del Toro C."/>
            <person name="Ryder H.F."/>
            <person name="Williamson S.C."/>
            <person name="Barbeau R.A."/>
            <person name="Hamilton E.P."/>
            <person name="Orias E."/>
        </authorList>
    </citation>
    <scope>NUCLEOTIDE SEQUENCE [LARGE SCALE GENOMIC DNA]</scope>
    <source>
        <strain evidence="8">SB210</strain>
    </source>
</reference>
<dbReference type="CDD" id="cd03221">
    <property type="entry name" value="ABCF_EF-3"/>
    <property type="match status" value="2"/>
</dbReference>
<dbReference type="InterPro" id="IPR032781">
    <property type="entry name" value="ABC_tran_Xtn"/>
</dbReference>
<proteinExistence type="predicted"/>
<protein>
    <submittedName>
        <fullName evidence="7">ABC transporter family protein</fullName>
    </submittedName>
</protein>
<dbReference type="Pfam" id="PF00005">
    <property type="entry name" value="ABC_tran"/>
    <property type="match status" value="2"/>
</dbReference>
<dbReference type="SUPFAM" id="SSF52540">
    <property type="entry name" value="P-loop containing nucleoside triphosphate hydrolases"/>
    <property type="match status" value="2"/>
</dbReference>
<dbReference type="InterPro" id="IPR027417">
    <property type="entry name" value="P-loop_NTPase"/>
</dbReference>
<dbReference type="PROSITE" id="PS50893">
    <property type="entry name" value="ABC_TRANSPORTER_2"/>
    <property type="match status" value="2"/>
</dbReference>
<name>Q22CX4_TETTS</name>
<feature type="region of interest" description="Disordered" evidence="5">
    <location>
        <begin position="1"/>
        <end position="30"/>
    </location>
</feature>
<dbReference type="FunCoup" id="Q22CX4">
    <property type="interactions" value="406"/>
</dbReference>
<dbReference type="InterPro" id="IPR050611">
    <property type="entry name" value="ABCF"/>
</dbReference>
<evidence type="ECO:0000256" key="1">
    <source>
        <dbReference type="ARBA" id="ARBA00022737"/>
    </source>
</evidence>
<dbReference type="InterPro" id="IPR003593">
    <property type="entry name" value="AAA+_ATPase"/>
</dbReference>
<feature type="coiled-coil region" evidence="4">
    <location>
        <begin position="127"/>
        <end position="154"/>
    </location>
</feature>
<accession>Q22CX4</accession>
<dbReference type="GO" id="GO:0005524">
    <property type="term" value="F:ATP binding"/>
    <property type="evidence" value="ECO:0007669"/>
    <property type="project" value="UniProtKB-KW"/>
</dbReference>
<evidence type="ECO:0000259" key="6">
    <source>
        <dbReference type="PROSITE" id="PS50893"/>
    </source>
</evidence>
<evidence type="ECO:0000256" key="5">
    <source>
        <dbReference type="SAM" id="MobiDB-lite"/>
    </source>
</evidence>
<dbReference type="PROSITE" id="PS00211">
    <property type="entry name" value="ABC_TRANSPORTER_1"/>
    <property type="match status" value="1"/>
</dbReference>
<dbReference type="PANTHER" id="PTHR19211">
    <property type="entry name" value="ATP-BINDING TRANSPORT PROTEIN-RELATED"/>
    <property type="match status" value="1"/>
</dbReference>
<dbReference type="OrthoDB" id="2110130at2759"/>
<keyword evidence="8" id="KW-1185">Reference proteome</keyword>
<dbReference type="SMART" id="SM00382">
    <property type="entry name" value="AAA"/>
    <property type="match status" value="2"/>
</dbReference>